<sequence>MADCKIKFLLRPSLEVHDLVTWALGNERSNRGGVEHKHTHRTNGRENLLESRWFLPYMPSAPLVRFFTLIDTETPLVTPTFPNVLEGTGKGKTDRKTKGAPEEDKRSYDKKGDENVPSIEKNIETGGMTVLYIRGMAELTTVEELEKALKDTRLRRHSESTEEFDTTKNVEGNGRKSRPKQLQHLRENRRTDVLSWGYDHHASHYLVHYIKQQSYPDHKTILKLIARVEKRVRCSQFEEVGGASRNVRTVEHEEAVLNVFEDDGTRSIRTVSREMGLSKSSVQRVLADNRRHPYHYTRKCKHDDTGEDGPKQEGMLKVLQVNLNCCVRAQDLLKATARQQQTDVVLVSEPTSSRPVKNGAGERGAIMNRIAKPGVTQHGFGERFTGLKTLTIYSRYIGCVKKDGHQRRYTI</sequence>
<proteinExistence type="predicted"/>
<dbReference type="PANTHER" id="PTHR47326">
    <property type="entry name" value="TRANSPOSABLE ELEMENT TC3 TRANSPOSASE-LIKE PROTEIN"/>
    <property type="match status" value="1"/>
</dbReference>
<dbReference type="Proteomes" id="UP000719412">
    <property type="component" value="Unassembled WGS sequence"/>
</dbReference>
<name>A0A8J6LIX7_TENMO</name>
<organism evidence="2 3">
    <name type="scientific">Tenebrio molitor</name>
    <name type="common">Yellow mealworm beetle</name>
    <dbReference type="NCBI Taxonomy" id="7067"/>
    <lineage>
        <taxon>Eukaryota</taxon>
        <taxon>Metazoa</taxon>
        <taxon>Ecdysozoa</taxon>
        <taxon>Arthropoda</taxon>
        <taxon>Hexapoda</taxon>
        <taxon>Insecta</taxon>
        <taxon>Pterygota</taxon>
        <taxon>Neoptera</taxon>
        <taxon>Endopterygota</taxon>
        <taxon>Coleoptera</taxon>
        <taxon>Polyphaga</taxon>
        <taxon>Cucujiformia</taxon>
        <taxon>Tenebrionidae</taxon>
        <taxon>Tenebrio</taxon>
    </lineage>
</organism>
<evidence type="ECO:0000256" key="1">
    <source>
        <dbReference type="SAM" id="MobiDB-lite"/>
    </source>
</evidence>
<feature type="compositionally biased region" description="Basic and acidic residues" evidence="1">
    <location>
        <begin position="153"/>
        <end position="168"/>
    </location>
</feature>
<feature type="region of interest" description="Disordered" evidence="1">
    <location>
        <begin position="80"/>
        <end position="119"/>
    </location>
</feature>
<dbReference type="EMBL" id="JABDTM020023058">
    <property type="protein sequence ID" value="KAH0815466.1"/>
    <property type="molecule type" value="Genomic_DNA"/>
</dbReference>
<feature type="compositionally biased region" description="Basic and acidic residues" evidence="1">
    <location>
        <begin position="89"/>
        <end position="114"/>
    </location>
</feature>
<feature type="region of interest" description="Disordered" evidence="1">
    <location>
        <begin position="153"/>
        <end position="182"/>
    </location>
</feature>
<reference evidence="2" key="2">
    <citation type="submission" date="2021-08" db="EMBL/GenBank/DDBJ databases">
        <authorList>
            <person name="Eriksson T."/>
        </authorList>
    </citation>
    <scope>NUCLEOTIDE SEQUENCE</scope>
    <source>
        <strain evidence="2">Stoneville</strain>
        <tissue evidence="2">Whole head</tissue>
    </source>
</reference>
<gene>
    <name evidence="2" type="ORF">GEV33_007325</name>
</gene>
<accession>A0A8J6LIX7</accession>
<evidence type="ECO:0000313" key="2">
    <source>
        <dbReference type="EMBL" id="KAH0815466.1"/>
    </source>
</evidence>
<evidence type="ECO:0000313" key="3">
    <source>
        <dbReference type="Proteomes" id="UP000719412"/>
    </source>
</evidence>
<protein>
    <submittedName>
        <fullName evidence="2">Uncharacterized protein</fullName>
    </submittedName>
</protein>
<reference evidence="2" key="1">
    <citation type="journal article" date="2020" name="J Insects Food Feed">
        <title>The yellow mealworm (Tenebrio molitor) genome: a resource for the emerging insects as food and feed industry.</title>
        <authorList>
            <person name="Eriksson T."/>
            <person name="Andere A."/>
            <person name="Kelstrup H."/>
            <person name="Emery V."/>
            <person name="Picard C."/>
        </authorList>
    </citation>
    <scope>NUCLEOTIDE SEQUENCE</scope>
    <source>
        <strain evidence="2">Stoneville</strain>
        <tissue evidence="2">Whole head</tissue>
    </source>
</reference>
<keyword evidence="3" id="KW-1185">Reference proteome</keyword>
<comment type="caution">
    <text evidence="2">The sequence shown here is derived from an EMBL/GenBank/DDBJ whole genome shotgun (WGS) entry which is preliminary data.</text>
</comment>
<dbReference type="PANTHER" id="PTHR47326:SF1">
    <property type="entry name" value="HTH PSQ-TYPE DOMAIN-CONTAINING PROTEIN"/>
    <property type="match status" value="1"/>
</dbReference>
<dbReference type="AlphaFoldDB" id="A0A8J6LIX7"/>